<dbReference type="InterPro" id="IPR000182">
    <property type="entry name" value="GNAT_dom"/>
</dbReference>
<accession>A0ABQ5UYQ7</accession>
<dbReference type="RefSeq" id="WP_284371054.1">
    <property type="nucleotide sequence ID" value="NZ_BSNJ01000003.1"/>
</dbReference>
<evidence type="ECO:0000313" key="3">
    <source>
        <dbReference type="Proteomes" id="UP001161390"/>
    </source>
</evidence>
<dbReference type="EMBL" id="BSNJ01000003">
    <property type="protein sequence ID" value="GLQ20445.1"/>
    <property type="molecule type" value="Genomic_DNA"/>
</dbReference>
<dbReference type="PANTHER" id="PTHR43610">
    <property type="entry name" value="BLL6696 PROTEIN"/>
    <property type="match status" value="1"/>
</dbReference>
<protein>
    <submittedName>
        <fullName evidence="2">Acetyltransferase</fullName>
    </submittedName>
</protein>
<dbReference type="SUPFAM" id="SSF55729">
    <property type="entry name" value="Acyl-CoA N-acyltransferases (Nat)"/>
    <property type="match status" value="1"/>
</dbReference>
<dbReference type="PANTHER" id="PTHR43610:SF1">
    <property type="entry name" value="N-ACETYLTRANSFERASE DOMAIN-CONTAINING PROTEIN"/>
    <property type="match status" value="1"/>
</dbReference>
<gene>
    <name evidence="2" type="ORF">GCM10007854_14000</name>
</gene>
<feature type="domain" description="N-acetyltransferase" evidence="1">
    <location>
        <begin position="13"/>
        <end position="143"/>
    </location>
</feature>
<comment type="caution">
    <text evidence="2">The sequence shown here is derived from an EMBL/GenBank/DDBJ whole genome shotgun (WGS) entry which is preliminary data.</text>
</comment>
<keyword evidence="3" id="KW-1185">Reference proteome</keyword>
<reference evidence="2" key="2">
    <citation type="submission" date="2023-01" db="EMBL/GenBank/DDBJ databases">
        <title>Draft genome sequence of Algimonas porphyrae strain NBRC 108216.</title>
        <authorList>
            <person name="Sun Q."/>
            <person name="Mori K."/>
        </authorList>
    </citation>
    <scope>NUCLEOTIDE SEQUENCE</scope>
    <source>
        <strain evidence="2">NBRC 108216</strain>
    </source>
</reference>
<reference evidence="2" key="1">
    <citation type="journal article" date="2014" name="Int. J. Syst. Evol. Microbiol.">
        <title>Complete genome of a new Firmicutes species belonging to the dominant human colonic microbiota ('Ruminococcus bicirculans') reveals two chromosomes and a selective capacity to utilize plant glucans.</title>
        <authorList>
            <consortium name="NISC Comparative Sequencing Program"/>
            <person name="Wegmann U."/>
            <person name="Louis P."/>
            <person name="Goesmann A."/>
            <person name="Henrissat B."/>
            <person name="Duncan S.H."/>
            <person name="Flint H.J."/>
        </authorList>
    </citation>
    <scope>NUCLEOTIDE SEQUENCE</scope>
    <source>
        <strain evidence="2">NBRC 108216</strain>
    </source>
</reference>
<evidence type="ECO:0000259" key="1">
    <source>
        <dbReference type="Pfam" id="PF13302"/>
    </source>
</evidence>
<organism evidence="2 3">
    <name type="scientific">Algimonas porphyrae</name>
    <dbReference type="NCBI Taxonomy" id="1128113"/>
    <lineage>
        <taxon>Bacteria</taxon>
        <taxon>Pseudomonadati</taxon>
        <taxon>Pseudomonadota</taxon>
        <taxon>Alphaproteobacteria</taxon>
        <taxon>Maricaulales</taxon>
        <taxon>Robiginitomaculaceae</taxon>
        <taxon>Algimonas</taxon>
    </lineage>
</organism>
<proteinExistence type="predicted"/>
<dbReference type="Gene3D" id="3.40.630.30">
    <property type="match status" value="1"/>
</dbReference>
<dbReference type="InterPro" id="IPR016181">
    <property type="entry name" value="Acyl_CoA_acyltransferase"/>
</dbReference>
<dbReference type="Pfam" id="PF13302">
    <property type="entry name" value="Acetyltransf_3"/>
    <property type="match status" value="1"/>
</dbReference>
<dbReference type="Proteomes" id="UP001161390">
    <property type="component" value="Unassembled WGS sequence"/>
</dbReference>
<sequence length="175" mass="20255">MQLPVLVGPLTKLRPLRDDDWVALHRAASDPHIWANHFEPDRYKESAFRRFFDGALVNGALVIEDRATKAVIGSSRYYDLSSDSSEVKIGYTFLARPYWGGQYNSEVKHLMLEHIFDHVKTVTFDVAQSNRRSISAMRRLGAQQRDGEFTKVWNGQTHPYYVFEITREDYENRGA</sequence>
<evidence type="ECO:0000313" key="2">
    <source>
        <dbReference type="EMBL" id="GLQ20445.1"/>
    </source>
</evidence>
<name>A0ABQ5UYQ7_9PROT</name>